<evidence type="ECO:0000256" key="9">
    <source>
        <dbReference type="ARBA" id="ARBA00022670"/>
    </source>
</evidence>
<dbReference type="GO" id="GO:0004197">
    <property type="term" value="F:cysteine-type endopeptidase activity"/>
    <property type="evidence" value="ECO:0007669"/>
    <property type="project" value="InterPro"/>
</dbReference>
<dbReference type="InterPro" id="IPR033113">
    <property type="entry name" value="PLA2_histidine"/>
</dbReference>
<keyword evidence="17" id="KW-0442">Lipid degradation</keyword>
<feature type="chain" id="PRO_5025664407" description="Caspase-6" evidence="30">
    <location>
        <begin position="26"/>
        <end position="940"/>
    </location>
</feature>
<dbReference type="SUPFAM" id="SSF52129">
    <property type="entry name" value="Caspase-like"/>
    <property type="match status" value="2"/>
</dbReference>
<evidence type="ECO:0000256" key="6">
    <source>
        <dbReference type="ARBA" id="ARBA00010134"/>
    </source>
</evidence>
<feature type="compositionally biased region" description="Polar residues" evidence="29">
    <location>
        <begin position="656"/>
        <end position="666"/>
    </location>
</feature>
<evidence type="ECO:0000256" key="24">
    <source>
        <dbReference type="ARBA" id="ARBA00029534"/>
    </source>
</evidence>
<feature type="region of interest" description="Disordered" evidence="29">
    <location>
        <begin position="631"/>
        <end position="666"/>
    </location>
</feature>
<keyword evidence="9" id="KW-0645">Protease</keyword>
<evidence type="ECO:0000313" key="34">
    <source>
        <dbReference type="Proteomes" id="UP000438429"/>
    </source>
</evidence>
<evidence type="ECO:0000259" key="32">
    <source>
        <dbReference type="PROSITE" id="PS50208"/>
    </source>
</evidence>
<keyword evidence="11" id="KW-0479">Metal-binding</keyword>
<dbReference type="InterPro" id="IPR036444">
    <property type="entry name" value="PLipase_A2_dom_sf"/>
</dbReference>
<gene>
    <name evidence="33" type="ORF">F2P81_010184</name>
</gene>
<evidence type="ECO:0000256" key="11">
    <source>
        <dbReference type="ARBA" id="ARBA00022723"/>
    </source>
</evidence>
<dbReference type="SMART" id="SM00115">
    <property type="entry name" value="CASc"/>
    <property type="match status" value="2"/>
</dbReference>
<dbReference type="InterPro" id="IPR033139">
    <property type="entry name" value="Caspase_cys_AS"/>
</dbReference>
<dbReference type="GO" id="GO:0050482">
    <property type="term" value="P:arachidonate secretion"/>
    <property type="evidence" value="ECO:0007669"/>
    <property type="project" value="InterPro"/>
</dbReference>
<keyword evidence="8" id="KW-0964">Secreted</keyword>
<dbReference type="FunFam" id="1.20.90.10:FF:000004">
    <property type="entry name" value="Group XIIA secretory phospholipase A2"/>
    <property type="match status" value="1"/>
</dbReference>
<dbReference type="InterPro" id="IPR011600">
    <property type="entry name" value="Pept_C14_caspase"/>
</dbReference>
<evidence type="ECO:0000256" key="3">
    <source>
        <dbReference type="ARBA" id="ARBA00004496"/>
    </source>
</evidence>
<evidence type="ECO:0000256" key="12">
    <source>
        <dbReference type="ARBA" id="ARBA00022729"/>
    </source>
</evidence>
<keyword evidence="7" id="KW-0963">Cytoplasm</keyword>
<dbReference type="PROSITE" id="PS00118">
    <property type="entry name" value="PA2_HIS"/>
    <property type="match status" value="1"/>
</dbReference>
<accession>A0A6A4SZR6</accession>
<dbReference type="Pfam" id="PF00656">
    <property type="entry name" value="Peptidase_C14"/>
    <property type="match status" value="2"/>
</dbReference>
<evidence type="ECO:0000256" key="19">
    <source>
        <dbReference type="ARBA" id="ARBA00023145"/>
    </source>
</evidence>
<evidence type="ECO:0000256" key="14">
    <source>
        <dbReference type="ARBA" id="ARBA00022807"/>
    </source>
</evidence>
<dbReference type="GO" id="GO:0004623">
    <property type="term" value="F:phospholipase A2 activity"/>
    <property type="evidence" value="ECO:0007669"/>
    <property type="project" value="InterPro"/>
</dbReference>
<evidence type="ECO:0000256" key="25">
    <source>
        <dbReference type="ARBA" id="ARBA00055247"/>
    </source>
</evidence>
<dbReference type="CDD" id="cd00032">
    <property type="entry name" value="CASc"/>
    <property type="match status" value="2"/>
</dbReference>
<proteinExistence type="inferred from homology"/>
<feature type="compositionally biased region" description="Basic and acidic residues" evidence="29">
    <location>
        <begin position="248"/>
        <end position="257"/>
    </location>
</feature>
<feature type="domain" description="Caspase family p10" evidence="31">
    <location>
        <begin position="844"/>
        <end position="938"/>
    </location>
</feature>
<reference evidence="33 34" key="1">
    <citation type="submission" date="2019-06" db="EMBL/GenBank/DDBJ databases">
        <title>Draft genomes of female and male turbot (Scophthalmus maximus).</title>
        <authorList>
            <person name="Xu H."/>
            <person name="Xu X.-W."/>
            <person name="Shao C."/>
            <person name="Chen S."/>
        </authorList>
    </citation>
    <scope>NUCLEOTIDE SEQUENCE [LARGE SCALE GENOMIC DNA]</scope>
    <source>
        <strain evidence="33">Ysfricsl-2016a</strain>
        <tissue evidence="33">Blood</tissue>
    </source>
</reference>
<keyword evidence="19" id="KW-0865">Zymogen</keyword>
<dbReference type="PROSITE" id="PS01121">
    <property type="entry name" value="CASPASE_HIS"/>
    <property type="match status" value="2"/>
</dbReference>
<evidence type="ECO:0000256" key="29">
    <source>
        <dbReference type="SAM" id="MobiDB-lite"/>
    </source>
</evidence>
<dbReference type="Proteomes" id="UP000438429">
    <property type="component" value="Unassembled WGS sequence"/>
</dbReference>
<dbReference type="EC" id="3.4.22.59" evidence="23"/>
<dbReference type="AlphaFoldDB" id="A0A6A4SZR6"/>
<evidence type="ECO:0000256" key="22">
    <source>
        <dbReference type="ARBA" id="ARBA00029473"/>
    </source>
</evidence>
<dbReference type="EMBL" id="VEVO01000009">
    <property type="protein sequence ID" value="KAF0037310.1"/>
    <property type="molecule type" value="Genomic_DNA"/>
</dbReference>
<keyword evidence="10" id="KW-0053">Apoptosis</keyword>
<evidence type="ECO:0000256" key="18">
    <source>
        <dbReference type="ARBA" id="ARBA00023098"/>
    </source>
</evidence>
<dbReference type="InterPro" id="IPR015917">
    <property type="entry name" value="Pept_C14A"/>
</dbReference>
<dbReference type="Gene3D" id="3.40.50.1460">
    <property type="match status" value="2"/>
</dbReference>
<dbReference type="InterPro" id="IPR002398">
    <property type="entry name" value="Pept_C14"/>
</dbReference>
<organism evidence="33 34">
    <name type="scientific">Scophthalmus maximus</name>
    <name type="common">Turbot</name>
    <name type="synonym">Psetta maxima</name>
    <dbReference type="NCBI Taxonomy" id="52904"/>
    <lineage>
        <taxon>Eukaryota</taxon>
        <taxon>Metazoa</taxon>
        <taxon>Chordata</taxon>
        <taxon>Craniata</taxon>
        <taxon>Vertebrata</taxon>
        <taxon>Euteleostomi</taxon>
        <taxon>Actinopterygii</taxon>
        <taxon>Neopterygii</taxon>
        <taxon>Teleostei</taxon>
        <taxon>Neoteleostei</taxon>
        <taxon>Acanthomorphata</taxon>
        <taxon>Carangaria</taxon>
        <taxon>Pleuronectiformes</taxon>
        <taxon>Pleuronectoidei</taxon>
        <taxon>Scophthalmidae</taxon>
        <taxon>Scophthalmus</taxon>
    </lineage>
</organism>
<comment type="cofactor">
    <cofactor evidence="1">
        <name>Ca(2+)</name>
        <dbReference type="ChEBI" id="CHEBI:29108"/>
    </cofactor>
</comment>
<dbReference type="InterPro" id="IPR029030">
    <property type="entry name" value="Caspase-like_dom_sf"/>
</dbReference>
<dbReference type="GO" id="GO:0006915">
    <property type="term" value="P:apoptotic process"/>
    <property type="evidence" value="ECO:0007669"/>
    <property type="project" value="UniProtKB-KW"/>
</dbReference>
<keyword evidence="14" id="KW-0788">Thiol protease</keyword>
<dbReference type="Gene3D" id="1.20.90.10">
    <property type="entry name" value="Phospholipase A2 domain"/>
    <property type="match status" value="1"/>
</dbReference>
<dbReference type="GO" id="GO:0006508">
    <property type="term" value="P:proteolysis"/>
    <property type="evidence" value="ECO:0007669"/>
    <property type="project" value="UniProtKB-KW"/>
</dbReference>
<feature type="domain" description="Caspase family p20" evidence="32">
    <location>
        <begin position="305"/>
        <end position="429"/>
    </location>
</feature>
<evidence type="ECO:0000256" key="20">
    <source>
        <dbReference type="ARBA" id="ARBA00023242"/>
    </source>
</evidence>
<feature type="signal peptide" evidence="30">
    <location>
        <begin position="1"/>
        <end position="25"/>
    </location>
</feature>
<evidence type="ECO:0000256" key="13">
    <source>
        <dbReference type="ARBA" id="ARBA00022801"/>
    </source>
</evidence>
<dbReference type="GO" id="GO:0005634">
    <property type="term" value="C:nucleus"/>
    <property type="evidence" value="ECO:0007669"/>
    <property type="project" value="UniProtKB-SubCell"/>
</dbReference>
<protein>
    <recommendedName>
        <fullName evidence="24">Caspase-6</fullName>
        <ecNumber evidence="23">3.4.22.59</ecNumber>
    </recommendedName>
    <alternativeName>
        <fullName evidence="26">Group XIIA secretory phospholipase A2</fullName>
    </alternativeName>
    <alternativeName>
        <fullName evidence="27">Phosphatidylcholine 2-acylhydrolase 12A</fullName>
    </alternativeName>
</protein>
<evidence type="ECO:0000259" key="31">
    <source>
        <dbReference type="PROSITE" id="PS50207"/>
    </source>
</evidence>
<keyword evidence="13" id="KW-0378">Hydrolase</keyword>
<dbReference type="GO" id="GO:0016042">
    <property type="term" value="P:lipid catabolic process"/>
    <property type="evidence" value="ECO:0007669"/>
    <property type="project" value="UniProtKB-KW"/>
</dbReference>
<evidence type="ECO:0000256" key="21">
    <source>
        <dbReference type="ARBA" id="ARBA00029356"/>
    </source>
</evidence>
<evidence type="ECO:0000256" key="10">
    <source>
        <dbReference type="ARBA" id="ARBA00022703"/>
    </source>
</evidence>
<evidence type="ECO:0000256" key="8">
    <source>
        <dbReference type="ARBA" id="ARBA00022525"/>
    </source>
</evidence>
<dbReference type="GO" id="GO:0005509">
    <property type="term" value="F:calcium ion binding"/>
    <property type="evidence" value="ECO:0007669"/>
    <property type="project" value="InterPro"/>
</dbReference>
<name>A0A6A4SZR6_SCOMX</name>
<dbReference type="InterPro" id="IPR002138">
    <property type="entry name" value="Pept_C14_p10"/>
</dbReference>
<comment type="function">
    <text evidence="25">PA2 catalyzes the calcium-dependent hydrolysis of the 2-acyl groups in 3-sn-phosphoglycerides. Does not exhibit detectable activity toward sn-2-arachidonoyl- or linoleoyl-phosphatidylcholine or -phosphatidylethanolamine.</text>
</comment>
<feature type="domain" description="Caspase family p20" evidence="32">
    <location>
        <begin position="694"/>
        <end position="818"/>
    </location>
</feature>
<comment type="similarity">
    <text evidence="5">Belongs to the phospholipase A2 family.</text>
</comment>
<evidence type="ECO:0000256" key="17">
    <source>
        <dbReference type="ARBA" id="ARBA00022963"/>
    </source>
</evidence>
<comment type="subcellular location">
    <subcellularLocation>
        <location evidence="3">Cytoplasm</location>
    </subcellularLocation>
    <subcellularLocation>
        <location evidence="2">Nucleus</location>
    </subcellularLocation>
    <subcellularLocation>
        <location evidence="4">Secreted</location>
    </subcellularLocation>
</comment>
<dbReference type="PROSITE" id="PS51257">
    <property type="entry name" value="PROKAR_LIPOPROTEIN"/>
    <property type="match status" value="1"/>
</dbReference>
<dbReference type="GO" id="GO:0043525">
    <property type="term" value="P:positive regulation of neuron apoptotic process"/>
    <property type="evidence" value="ECO:0007669"/>
    <property type="project" value="TreeGrafter"/>
</dbReference>
<comment type="catalytic activity">
    <reaction evidence="21">
        <text>Strict requirement for Asp at position P1 and has a preferred cleavage sequence of Val-Glu-His-Asp-|-.</text>
        <dbReference type="EC" id="3.4.22.59"/>
    </reaction>
</comment>
<comment type="similarity">
    <text evidence="6 28">Belongs to the peptidase C14A family.</text>
</comment>
<comment type="caution">
    <text evidence="33">The sequence shown here is derived from an EMBL/GenBank/DDBJ whole genome shotgun (WGS) entry which is preliminary data.</text>
</comment>
<dbReference type="PROSITE" id="PS50208">
    <property type="entry name" value="CASPASE_P20"/>
    <property type="match status" value="2"/>
</dbReference>
<keyword evidence="15" id="KW-0068">Autocatalytic cleavage</keyword>
<keyword evidence="12 30" id="KW-0732">Signal</keyword>
<evidence type="ECO:0000256" key="26">
    <source>
        <dbReference type="ARBA" id="ARBA00070731"/>
    </source>
</evidence>
<evidence type="ECO:0000313" key="33">
    <source>
        <dbReference type="EMBL" id="KAF0037310.1"/>
    </source>
</evidence>
<keyword evidence="16" id="KW-0106">Calcium</keyword>
<dbReference type="PANTHER" id="PTHR10454:SF206">
    <property type="entry name" value="CASPASE-6"/>
    <property type="match status" value="1"/>
</dbReference>
<feature type="compositionally biased region" description="Acidic residues" evidence="29">
    <location>
        <begin position="545"/>
        <end position="561"/>
    </location>
</feature>
<dbReference type="SUPFAM" id="SSF48619">
    <property type="entry name" value="Phospholipase A2, PLA2"/>
    <property type="match status" value="1"/>
</dbReference>
<dbReference type="PROSITE" id="PS01122">
    <property type="entry name" value="CASPASE_CYS"/>
    <property type="match status" value="2"/>
</dbReference>
<evidence type="ECO:0000256" key="28">
    <source>
        <dbReference type="RuleBase" id="RU003971"/>
    </source>
</evidence>
<dbReference type="InterPro" id="IPR016129">
    <property type="entry name" value="Caspase_his_AS"/>
</dbReference>
<evidence type="ECO:0000256" key="1">
    <source>
        <dbReference type="ARBA" id="ARBA00001913"/>
    </source>
</evidence>
<keyword evidence="20" id="KW-0539">Nucleus</keyword>
<evidence type="ECO:0000256" key="27">
    <source>
        <dbReference type="ARBA" id="ARBA00080187"/>
    </source>
</evidence>
<dbReference type="PANTHER" id="PTHR10454">
    <property type="entry name" value="CASPASE"/>
    <property type="match status" value="1"/>
</dbReference>
<evidence type="ECO:0000256" key="5">
    <source>
        <dbReference type="ARBA" id="ARBA00007056"/>
    </source>
</evidence>
<evidence type="ECO:0000256" key="30">
    <source>
        <dbReference type="SAM" id="SignalP"/>
    </source>
</evidence>
<dbReference type="GO" id="GO:0005576">
    <property type="term" value="C:extracellular region"/>
    <property type="evidence" value="ECO:0007669"/>
    <property type="project" value="UniProtKB-SubCell"/>
</dbReference>
<dbReference type="InterPro" id="IPR010711">
    <property type="entry name" value="PLA2G12"/>
</dbReference>
<comment type="subunit">
    <text evidence="22">Heterotetramer that consists of two anti-parallel arranged heterodimers, each one formed by a 18 kDa (Caspase-6 subunit p18) and a 11 kDa (Caspase-6 subunit p11) subunit.</text>
</comment>
<evidence type="ECO:0000256" key="2">
    <source>
        <dbReference type="ARBA" id="ARBA00004123"/>
    </source>
</evidence>
<evidence type="ECO:0000256" key="7">
    <source>
        <dbReference type="ARBA" id="ARBA00022490"/>
    </source>
</evidence>
<feature type="region of interest" description="Disordered" evidence="29">
    <location>
        <begin position="540"/>
        <end position="569"/>
    </location>
</feature>
<dbReference type="InterPro" id="IPR001309">
    <property type="entry name" value="Pept_C14_p20"/>
</dbReference>
<dbReference type="GO" id="GO:0005737">
    <property type="term" value="C:cytoplasm"/>
    <property type="evidence" value="ECO:0007669"/>
    <property type="project" value="UniProtKB-SubCell"/>
</dbReference>
<feature type="domain" description="Caspase family p10" evidence="31">
    <location>
        <begin position="467"/>
        <end position="541"/>
    </location>
</feature>
<evidence type="ECO:0000256" key="4">
    <source>
        <dbReference type="ARBA" id="ARBA00004613"/>
    </source>
</evidence>
<feature type="region of interest" description="Disordered" evidence="29">
    <location>
        <begin position="196"/>
        <end position="257"/>
    </location>
</feature>
<dbReference type="GO" id="GO:0006644">
    <property type="term" value="P:phospholipid metabolic process"/>
    <property type="evidence" value="ECO:0007669"/>
    <property type="project" value="InterPro"/>
</dbReference>
<evidence type="ECO:0000256" key="23">
    <source>
        <dbReference type="ARBA" id="ARBA00029486"/>
    </source>
</evidence>
<keyword evidence="18" id="KW-0443">Lipid metabolism</keyword>
<evidence type="ECO:0000256" key="16">
    <source>
        <dbReference type="ARBA" id="ARBA00022837"/>
    </source>
</evidence>
<sequence length="940" mass="106034">MLDRSLTCVLLVVAFTCGCFPRASAWKQEPETPDWRTTLKTIRNGIHKIDTYLNAALDLFGGDDGLCHYRCSDGYKPAPRPGYKQPPPNGCGSPLFGFQFDIGIPSMTKCCNQHDRCYDTCGREKHDCDEQFQDCLETICRNVQRTLGLAQSVQACESAVTLLFDAVMHLGCKPYLDSQRDSCMCHGVSRRRVAQGNMSNTAEDGRGGSVANDSDPATDRAGERFASSTRPELGRLLESEAGQGPKGDSNRSKSETKRRAMSLEIMFFIACMVKTVTENLTETDAFIRSSLALDPAEEYKMNNKRRGLALIFNQERFFWRLGLNDRHGTNADRYNLEKRLNDRGFEVKSYDNYKEDEVLGIIRDAAGADHSDADCFLLVFLSHGENDHVYTYDGKISVQDITSMFKGDKCRSLVGKPKIFVLQACRGDKHDDPVSPCDAVDSELNEVVVDASAVYTLPAGADFIMCYYSHRETINGSWYIQDLCELLQKYGDSLEFTELLTLVNRKVSMRSVGNSSDRNSIGKKQVPCFASMLTKKLYFRPKKEEEEEEEEEEDDDDDDDVPREGETVVKSLIRSPTLISMGLRKNRHFSFLDGNGTSRTKRPYLYFKDTSATQRGRGNLVFSPRRAAECPWNQSKESRPGNMSNMAEDRCEGSVANDSKTATASTENLTETDAFIGSSLALDPAEEYKMNNKRRGLALIFNQERFFWRLGLNYRDGTNADRYNLERRLNDRGFEVKSYDNYKEDEVLGIIRDAAGADHSDADCFLLVFLSHGENDHVYTYDGKISVQDITSMFKGDKCRSLVGKPKIFVLQACRGDKHDDPVTPCDAVDSGLKTNEVVVDASAVYTLPAGADFIMCHSVAEGYFSHRHTYDGSWYIQDLCELLQKYGDSLEFTELLTLVNRKVSMRSVMKHRDHDFIGKKQVPCFASMLTKKLYFRPKK</sequence>
<dbReference type="FunFam" id="3.40.50.1460:FF:000001">
    <property type="entry name" value="Caspase-3 preproprotein"/>
    <property type="match status" value="2"/>
</dbReference>
<dbReference type="PRINTS" id="PR00376">
    <property type="entry name" value="IL1BCENZYME"/>
</dbReference>
<evidence type="ECO:0000256" key="15">
    <source>
        <dbReference type="ARBA" id="ARBA00022813"/>
    </source>
</evidence>
<dbReference type="PROSITE" id="PS50207">
    <property type="entry name" value="CASPASE_P10"/>
    <property type="match status" value="2"/>
</dbReference>
<dbReference type="Pfam" id="PF06951">
    <property type="entry name" value="PLA2G12"/>
    <property type="match status" value="1"/>
</dbReference>